<dbReference type="InterPro" id="IPR009906">
    <property type="entry name" value="D-Glu_cyclase"/>
</dbReference>
<evidence type="ECO:0000256" key="2">
    <source>
        <dbReference type="ARBA" id="ARBA00023239"/>
    </source>
</evidence>
<dbReference type="PANTHER" id="PTHR32022:SF10">
    <property type="entry name" value="D-GLUTAMATE CYCLASE, MITOCHONDRIAL"/>
    <property type="match status" value="1"/>
</dbReference>
<evidence type="ECO:0000313" key="3">
    <source>
        <dbReference type="EMBL" id="KAK0453994.1"/>
    </source>
</evidence>
<keyword evidence="4" id="KW-1185">Reference proteome</keyword>
<dbReference type="Gene3D" id="3.30.2040.10">
    <property type="entry name" value="PSTPO5379-like domain"/>
    <property type="match status" value="1"/>
</dbReference>
<reference evidence="3" key="1">
    <citation type="submission" date="2023-06" db="EMBL/GenBank/DDBJ databases">
        <authorList>
            <consortium name="Lawrence Berkeley National Laboratory"/>
            <person name="Ahrendt S."/>
            <person name="Sahu N."/>
            <person name="Indic B."/>
            <person name="Wong-Bajracharya J."/>
            <person name="Merenyi Z."/>
            <person name="Ke H.-M."/>
            <person name="Monk M."/>
            <person name="Kocsube S."/>
            <person name="Drula E."/>
            <person name="Lipzen A."/>
            <person name="Balint B."/>
            <person name="Henrissat B."/>
            <person name="Andreopoulos B."/>
            <person name="Martin F.M."/>
            <person name="Harder C.B."/>
            <person name="Rigling D."/>
            <person name="Ford K.L."/>
            <person name="Foster G.D."/>
            <person name="Pangilinan J."/>
            <person name="Papanicolaou A."/>
            <person name="Barry K."/>
            <person name="LaButti K."/>
            <person name="Viragh M."/>
            <person name="Koriabine M."/>
            <person name="Yan M."/>
            <person name="Riley R."/>
            <person name="Champramary S."/>
            <person name="Plett K.L."/>
            <person name="Tsai I.J."/>
            <person name="Slot J."/>
            <person name="Sipos G."/>
            <person name="Plett J."/>
            <person name="Nagy L.G."/>
            <person name="Grigoriev I.V."/>
        </authorList>
    </citation>
    <scope>NUCLEOTIDE SEQUENCE</scope>
    <source>
        <strain evidence="3">CCBAS 213</strain>
    </source>
</reference>
<dbReference type="Proteomes" id="UP001175211">
    <property type="component" value="Unassembled WGS sequence"/>
</dbReference>
<dbReference type="GeneID" id="85362975"/>
<evidence type="ECO:0000313" key="4">
    <source>
        <dbReference type="Proteomes" id="UP001175211"/>
    </source>
</evidence>
<name>A0AA39N1J3_ARMTA</name>
<dbReference type="EMBL" id="JAUEPS010000028">
    <property type="protein sequence ID" value="KAK0453994.1"/>
    <property type="molecule type" value="Genomic_DNA"/>
</dbReference>
<gene>
    <name evidence="3" type="ORF">EV420DRAFT_1696443</name>
</gene>
<comment type="similarity">
    <text evidence="1">Belongs to the D-glutamate cyclase family.</text>
</comment>
<dbReference type="GO" id="GO:0006536">
    <property type="term" value="P:glutamate metabolic process"/>
    <property type="evidence" value="ECO:0007669"/>
    <property type="project" value="TreeGrafter"/>
</dbReference>
<keyword evidence="2" id="KW-0456">Lyase</keyword>
<organism evidence="3 4">
    <name type="scientific">Armillaria tabescens</name>
    <name type="common">Ringless honey mushroom</name>
    <name type="synonym">Agaricus tabescens</name>
    <dbReference type="NCBI Taxonomy" id="1929756"/>
    <lineage>
        <taxon>Eukaryota</taxon>
        <taxon>Fungi</taxon>
        <taxon>Dikarya</taxon>
        <taxon>Basidiomycota</taxon>
        <taxon>Agaricomycotina</taxon>
        <taxon>Agaricomycetes</taxon>
        <taxon>Agaricomycetidae</taxon>
        <taxon>Agaricales</taxon>
        <taxon>Marasmiineae</taxon>
        <taxon>Physalacriaceae</taxon>
        <taxon>Desarmillaria</taxon>
    </lineage>
</organism>
<sequence>MSVSQVRSPYDVRILCRNKAFNAPSTAGLCPGYSQANVIILPNKFAADFRCPLLGETKPGDPQVPEALAADSDVRTDCPSYNVYRDGVFSEQKESIEQEWRNDSVTFFIGCSYSFEAALAKNGLAPRHLELGRAVPMYRTSYRLCPAGVFSGHMVVSMRPYRLADLERVRDITRPFVKTHGEPVAWGPEGAKSLGITDLDGTNPDFGDPTVIKDGEIAVYFGCGVTPQLSVMDSGIAGEVVGHTPGRMLMLDIKDEDVCVSV</sequence>
<dbReference type="SUPFAM" id="SSF160920">
    <property type="entry name" value="PSTPO5379-like"/>
    <property type="match status" value="1"/>
</dbReference>
<evidence type="ECO:0000256" key="1">
    <source>
        <dbReference type="ARBA" id="ARBA00007896"/>
    </source>
</evidence>
<comment type="caution">
    <text evidence="3">The sequence shown here is derived from an EMBL/GenBank/DDBJ whole genome shotgun (WGS) entry which is preliminary data.</text>
</comment>
<dbReference type="FunFam" id="3.30.2040.10:FF:000001">
    <property type="entry name" value="D-glutamate cyclase, mitochondrial"/>
    <property type="match status" value="1"/>
</dbReference>
<proteinExistence type="inferred from homology"/>
<protein>
    <recommendedName>
        <fullName evidence="5">DUF1445-domain-containing protein</fullName>
    </recommendedName>
</protein>
<dbReference type="InterPro" id="IPR038021">
    <property type="entry name" value="Putative_hydro-lyase"/>
</dbReference>
<dbReference type="Pfam" id="PF07286">
    <property type="entry name" value="D-Glu_cyclase"/>
    <property type="match status" value="1"/>
</dbReference>
<dbReference type="GO" id="GO:0047820">
    <property type="term" value="F:D-glutamate cyclase activity"/>
    <property type="evidence" value="ECO:0007669"/>
    <property type="project" value="TreeGrafter"/>
</dbReference>
<dbReference type="PANTHER" id="PTHR32022">
    <property type="entry name" value="D-GLUTAMATE CYCLASE, MITOCHONDRIAL"/>
    <property type="match status" value="1"/>
</dbReference>
<dbReference type="RefSeq" id="XP_060328382.1">
    <property type="nucleotide sequence ID" value="XM_060479427.1"/>
</dbReference>
<accession>A0AA39N1J3</accession>
<dbReference type="Gene3D" id="3.40.1640.10">
    <property type="entry name" value="PSTPO5379-like"/>
    <property type="match status" value="1"/>
</dbReference>
<evidence type="ECO:0008006" key="5">
    <source>
        <dbReference type="Google" id="ProtNLM"/>
    </source>
</evidence>
<dbReference type="AlphaFoldDB" id="A0AA39N1J3"/>